<gene>
    <name evidence="1" type="primary">gb09735</name>
    <name evidence="1" type="ORF">PR202_gb09735</name>
</gene>
<reference evidence="1" key="1">
    <citation type="journal article" date="2018" name="DNA Res.">
        <title>Multiple hybrid de novo genome assembly of finger millet, an orphan allotetraploid crop.</title>
        <authorList>
            <person name="Hatakeyama M."/>
            <person name="Aluri S."/>
            <person name="Balachadran M.T."/>
            <person name="Sivarajan S.R."/>
            <person name="Patrignani A."/>
            <person name="Gruter S."/>
            <person name="Poveda L."/>
            <person name="Shimizu-Inatsugi R."/>
            <person name="Baeten J."/>
            <person name="Francoijs K.J."/>
            <person name="Nataraja K.N."/>
            <person name="Reddy Y.A.N."/>
            <person name="Phadnis S."/>
            <person name="Ravikumar R.L."/>
            <person name="Schlapbach R."/>
            <person name="Sreeman S.M."/>
            <person name="Shimizu K.K."/>
        </authorList>
    </citation>
    <scope>NUCLEOTIDE SEQUENCE</scope>
</reference>
<sequence length="119" mass="13642">MEMAVRLAAERRRPGSLLPGHVPEDEAHLGDLVLERLVHLGPVVLLLLDPPHLAVHHPRHRHLLPPMKNVLVSQLLPLHCNPFLSFLPSRTVYCSDLRRREGDKEEEINLACVVFEHWK</sequence>
<evidence type="ECO:0000313" key="2">
    <source>
        <dbReference type="Proteomes" id="UP001054889"/>
    </source>
</evidence>
<accession>A0AAV5EI43</accession>
<keyword evidence="2" id="KW-1185">Reference proteome</keyword>
<protein>
    <submittedName>
        <fullName evidence="1">Uncharacterized protein</fullName>
    </submittedName>
</protein>
<dbReference type="Proteomes" id="UP001054889">
    <property type="component" value="Unassembled WGS sequence"/>
</dbReference>
<name>A0AAV5EI43_ELECO</name>
<dbReference type="AlphaFoldDB" id="A0AAV5EI43"/>
<proteinExistence type="predicted"/>
<evidence type="ECO:0000313" key="1">
    <source>
        <dbReference type="EMBL" id="GJN22189.1"/>
    </source>
</evidence>
<reference evidence="1" key="2">
    <citation type="submission" date="2021-12" db="EMBL/GenBank/DDBJ databases">
        <title>Resequencing data analysis of finger millet.</title>
        <authorList>
            <person name="Hatakeyama M."/>
            <person name="Aluri S."/>
            <person name="Balachadran M.T."/>
            <person name="Sivarajan S.R."/>
            <person name="Poveda L."/>
            <person name="Shimizu-Inatsugi R."/>
            <person name="Schlapbach R."/>
            <person name="Sreeman S.M."/>
            <person name="Shimizu K.K."/>
        </authorList>
    </citation>
    <scope>NUCLEOTIDE SEQUENCE</scope>
</reference>
<comment type="caution">
    <text evidence="1">The sequence shown here is derived from an EMBL/GenBank/DDBJ whole genome shotgun (WGS) entry which is preliminary data.</text>
</comment>
<organism evidence="1 2">
    <name type="scientific">Eleusine coracana subsp. coracana</name>
    <dbReference type="NCBI Taxonomy" id="191504"/>
    <lineage>
        <taxon>Eukaryota</taxon>
        <taxon>Viridiplantae</taxon>
        <taxon>Streptophyta</taxon>
        <taxon>Embryophyta</taxon>
        <taxon>Tracheophyta</taxon>
        <taxon>Spermatophyta</taxon>
        <taxon>Magnoliopsida</taxon>
        <taxon>Liliopsida</taxon>
        <taxon>Poales</taxon>
        <taxon>Poaceae</taxon>
        <taxon>PACMAD clade</taxon>
        <taxon>Chloridoideae</taxon>
        <taxon>Cynodonteae</taxon>
        <taxon>Eleusininae</taxon>
        <taxon>Eleusine</taxon>
    </lineage>
</organism>
<dbReference type="EMBL" id="BQKI01000075">
    <property type="protein sequence ID" value="GJN22189.1"/>
    <property type="molecule type" value="Genomic_DNA"/>
</dbReference>